<name>A0A8T0VME7_PANVG</name>
<proteinExistence type="predicted"/>
<protein>
    <submittedName>
        <fullName evidence="2">Uncharacterized protein</fullName>
    </submittedName>
</protein>
<evidence type="ECO:0000256" key="1">
    <source>
        <dbReference type="SAM" id="MobiDB-lite"/>
    </source>
</evidence>
<gene>
    <name evidence="2" type="ORF">PVAP13_2NG402606</name>
</gene>
<organism evidence="2 3">
    <name type="scientific">Panicum virgatum</name>
    <name type="common">Blackwell switchgrass</name>
    <dbReference type="NCBI Taxonomy" id="38727"/>
    <lineage>
        <taxon>Eukaryota</taxon>
        <taxon>Viridiplantae</taxon>
        <taxon>Streptophyta</taxon>
        <taxon>Embryophyta</taxon>
        <taxon>Tracheophyta</taxon>
        <taxon>Spermatophyta</taxon>
        <taxon>Magnoliopsida</taxon>
        <taxon>Liliopsida</taxon>
        <taxon>Poales</taxon>
        <taxon>Poaceae</taxon>
        <taxon>PACMAD clade</taxon>
        <taxon>Panicoideae</taxon>
        <taxon>Panicodae</taxon>
        <taxon>Paniceae</taxon>
        <taxon>Panicinae</taxon>
        <taxon>Panicum</taxon>
        <taxon>Panicum sect. Hiantes</taxon>
    </lineage>
</organism>
<dbReference type="EMBL" id="CM029040">
    <property type="protein sequence ID" value="KAG2635587.1"/>
    <property type="molecule type" value="Genomic_DNA"/>
</dbReference>
<feature type="region of interest" description="Disordered" evidence="1">
    <location>
        <begin position="59"/>
        <end position="87"/>
    </location>
</feature>
<keyword evidence="3" id="KW-1185">Reference proteome</keyword>
<reference evidence="2" key="1">
    <citation type="submission" date="2020-05" db="EMBL/GenBank/DDBJ databases">
        <title>WGS assembly of Panicum virgatum.</title>
        <authorList>
            <person name="Lovell J.T."/>
            <person name="Jenkins J."/>
            <person name="Shu S."/>
            <person name="Juenger T.E."/>
            <person name="Schmutz J."/>
        </authorList>
    </citation>
    <scope>NUCLEOTIDE SEQUENCE</scope>
    <source>
        <strain evidence="2">AP13</strain>
    </source>
</reference>
<dbReference type="Proteomes" id="UP000823388">
    <property type="component" value="Chromosome 2N"/>
</dbReference>
<comment type="caution">
    <text evidence="2">The sequence shown here is derived from an EMBL/GenBank/DDBJ whole genome shotgun (WGS) entry which is preliminary data.</text>
</comment>
<accession>A0A8T0VME7</accession>
<feature type="region of interest" description="Disordered" evidence="1">
    <location>
        <begin position="1"/>
        <end position="23"/>
    </location>
</feature>
<evidence type="ECO:0000313" key="3">
    <source>
        <dbReference type="Proteomes" id="UP000823388"/>
    </source>
</evidence>
<sequence>MAAGAEKLTNGSRARGAAALHQEGSQRLWDAALITRQVTRRWHRHEVATLSLLQRVPTAPRRQPPLLGHTHRSAGSLDDTTACGNSL</sequence>
<evidence type="ECO:0000313" key="2">
    <source>
        <dbReference type="EMBL" id="KAG2635587.1"/>
    </source>
</evidence>
<dbReference type="AlphaFoldDB" id="A0A8T0VME7"/>
<feature type="compositionally biased region" description="Polar residues" evidence="1">
    <location>
        <begin position="78"/>
        <end position="87"/>
    </location>
</feature>